<organism evidence="1">
    <name type="scientific">hydrothermal vent metagenome</name>
    <dbReference type="NCBI Taxonomy" id="652676"/>
    <lineage>
        <taxon>unclassified sequences</taxon>
        <taxon>metagenomes</taxon>
        <taxon>ecological metagenomes</taxon>
    </lineage>
</organism>
<sequence length="103" mass="11078">MTSKTQSQKFRRSFGIIAMAILFLIVSASLILGASATPVQPLQLRPNIQVNAEIITFGDVFINAGEQAGIIIVAAPLPGRRLMLNSAVLAQIARGNGRFWKNS</sequence>
<protein>
    <submittedName>
        <fullName evidence="1">Uncharacterized protein</fullName>
    </submittedName>
</protein>
<dbReference type="AlphaFoldDB" id="A0A3B0S2A7"/>
<name>A0A3B0S2A7_9ZZZZ</name>
<gene>
    <name evidence="1" type="ORF">MNBD_ALPHA06-829</name>
</gene>
<evidence type="ECO:0000313" key="1">
    <source>
        <dbReference type="EMBL" id="VAV89615.1"/>
    </source>
</evidence>
<feature type="non-terminal residue" evidence="1">
    <location>
        <position position="103"/>
    </location>
</feature>
<reference evidence="1" key="1">
    <citation type="submission" date="2018-06" db="EMBL/GenBank/DDBJ databases">
        <authorList>
            <person name="Zhirakovskaya E."/>
        </authorList>
    </citation>
    <scope>NUCLEOTIDE SEQUENCE</scope>
</reference>
<dbReference type="EMBL" id="UOEE01000091">
    <property type="protein sequence ID" value="VAV89615.1"/>
    <property type="molecule type" value="Genomic_DNA"/>
</dbReference>
<accession>A0A3B0S2A7</accession>
<proteinExistence type="predicted"/>